<feature type="domain" description="EGF-like" evidence="4">
    <location>
        <begin position="191"/>
        <end position="222"/>
    </location>
</feature>
<feature type="disulfide bond" evidence="3">
    <location>
        <begin position="98"/>
        <end position="108"/>
    </location>
</feature>
<organism evidence="5 6">
    <name type="scientific">Polyplax serrata</name>
    <name type="common">Common mouse louse</name>
    <dbReference type="NCBI Taxonomy" id="468196"/>
    <lineage>
        <taxon>Eukaryota</taxon>
        <taxon>Metazoa</taxon>
        <taxon>Ecdysozoa</taxon>
        <taxon>Arthropoda</taxon>
        <taxon>Hexapoda</taxon>
        <taxon>Insecta</taxon>
        <taxon>Pterygota</taxon>
        <taxon>Neoptera</taxon>
        <taxon>Paraneoptera</taxon>
        <taxon>Psocodea</taxon>
        <taxon>Troctomorpha</taxon>
        <taxon>Phthiraptera</taxon>
        <taxon>Anoplura</taxon>
        <taxon>Polyplacidae</taxon>
        <taxon>Polyplax</taxon>
    </lineage>
</organism>
<comment type="caution">
    <text evidence="5">The sequence shown here is derived from an EMBL/GenBank/DDBJ whole genome shotgun (WGS) entry which is preliminary data.</text>
</comment>
<dbReference type="SMART" id="SM00181">
    <property type="entry name" value="EGF"/>
    <property type="match status" value="5"/>
</dbReference>
<feature type="disulfide bond" evidence="3">
    <location>
        <begin position="162"/>
        <end position="172"/>
    </location>
</feature>
<dbReference type="Proteomes" id="UP001359485">
    <property type="component" value="Unassembled WGS sequence"/>
</dbReference>
<dbReference type="InterPro" id="IPR000742">
    <property type="entry name" value="EGF"/>
</dbReference>
<evidence type="ECO:0000256" key="2">
    <source>
        <dbReference type="ARBA" id="ARBA00023157"/>
    </source>
</evidence>
<evidence type="ECO:0000256" key="1">
    <source>
        <dbReference type="ARBA" id="ARBA00022729"/>
    </source>
</evidence>
<dbReference type="PANTHER" id="PTHR14949:SF54">
    <property type="entry name" value="VWFD DOMAIN-CONTAINING PROTEIN"/>
    <property type="match status" value="1"/>
</dbReference>
<keyword evidence="2 3" id="KW-1015">Disulfide bond</keyword>
<evidence type="ECO:0000313" key="6">
    <source>
        <dbReference type="Proteomes" id="UP001359485"/>
    </source>
</evidence>
<protein>
    <recommendedName>
        <fullName evidence="4">EGF-like domain-containing protein</fullName>
    </recommendedName>
</protein>
<comment type="caution">
    <text evidence="3">Lacks conserved residue(s) required for the propagation of feature annotation.</text>
</comment>
<accession>A0ABR1BAC7</accession>
<keyword evidence="6" id="KW-1185">Reference proteome</keyword>
<dbReference type="SUPFAM" id="SSF57196">
    <property type="entry name" value="EGF/Laminin"/>
    <property type="match status" value="2"/>
</dbReference>
<reference evidence="5 6" key="1">
    <citation type="submission" date="2023-09" db="EMBL/GenBank/DDBJ databases">
        <title>Genomes of two closely related lineages of the louse Polyplax serrata with different host specificities.</title>
        <authorList>
            <person name="Martinu J."/>
            <person name="Tarabai H."/>
            <person name="Stefka J."/>
            <person name="Hypsa V."/>
        </authorList>
    </citation>
    <scope>NUCLEOTIDE SEQUENCE [LARGE SCALE GENOMIC DNA]</scope>
    <source>
        <strain evidence="5">98ZLc_SE</strain>
    </source>
</reference>
<keyword evidence="1" id="KW-0732">Signal</keyword>
<feature type="disulfide bond" evidence="3">
    <location>
        <begin position="116"/>
        <end position="125"/>
    </location>
</feature>
<feature type="domain" description="EGF-like" evidence="4">
    <location>
        <begin position="158"/>
        <end position="190"/>
    </location>
</feature>
<evidence type="ECO:0000259" key="4">
    <source>
        <dbReference type="PROSITE" id="PS50026"/>
    </source>
</evidence>
<feature type="disulfide bond" evidence="3">
    <location>
        <begin position="212"/>
        <end position="221"/>
    </location>
</feature>
<feature type="disulfide bond" evidence="3">
    <location>
        <begin position="180"/>
        <end position="189"/>
    </location>
</feature>
<keyword evidence="3" id="KW-0245">EGF-like domain</keyword>
<dbReference type="InterPro" id="IPR050969">
    <property type="entry name" value="Dev_Signal_Modulators"/>
</dbReference>
<dbReference type="PROSITE" id="PS01186">
    <property type="entry name" value="EGF_2"/>
    <property type="match status" value="1"/>
</dbReference>
<feature type="disulfide bond" evidence="3">
    <location>
        <begin position="194"/>
        <end position="204"/>
    </location>
</feature>
<dbReference type="PROSITE" id="PS00022">
    <property type="entry name" value="EGF_1"/>
    <property type="match status" value="3"/>
</dbReference>
<gene>
    <name evidence="5" type="ORF">RUM44_001119</name>
</gene>
<dbReference type="PROSITE" id="PS50026">
    <property type="entry name" value="EGF_3"/>
    <property type="match status" value="3"/>
</dbReference>
<dbReference type="EMBL" id="JAWJWF010000003">
    <property type="protein sequence ID" value="KAK6635865.1"/>
    <property type="molecule type" value="Genomic_DNA"/>
</dbReference>
<proteinExistence type="predicted"/>
<sequence length="292" mass="32457">MKILKEMKTSFHTHVELFKGIFPTKKKANGTGNEETDEFINSYFHSENVGNVGVANSSLPGPKKTWCSCLNGGTCERNNDRCHCPHGYSGRFCETLICQVNCMNGGLCVEGNLCSCQPGYEGPRCETPKCEPTCRNGGICIKPDTCLCPAQTTGSYCQKYFCRSPCLNGGTCVGPDQCECPHNATGRNCETAVCQPPCENGATCSPGNWCLCSPSSYGIRCEKRKCEYVPVKEPFTRGFKRLTSKKTDGKCESLTWKTCTRTVPEYQTVYKTFYRTVYKCKEDIVGDKQYRK</sequence>
<dbReference type="Gene3D" id="2.10.25.10">
    <property type="entry name" value="Laminin"/>
    <property type="match status" value="4"/>
</dbReference>
<evidence type="ECO:0000313" key="5">
    <source>
        <dbReference type="EMBL" id="KAK6635865.1"/>
    </source>
</evidence>
<evidence type="ECO:0000256" key="3">
    <source>
        <dbReference type="PROSITE-ProRule" id="PRU00076"/>
    </source>
</evidence>
<feature type="domain" description="EGF-like" evidence="4">
    <location>
        <begin position="94"/>
        <end position="126"/>
    </location>
</feature>
<dbReference type="Pfam" id="PF25024">
    <property type="entry name" value="EGF_TEN"/>
    <property type="match status" value="1"/>
</dbReference>
<name>A0ABR1BAC7_POLSC</name>
<dbReference type="PANTHER" id="PTHR14949">
    <property type="entry name" value="EGF-LIKE-DOMAIN, MULTIPLE 7, 8"/>
    <property type="match status" value="1"/>
</dbReference>